<feature type="region of interest" description="Disordered" evidence="1">
    <location>
        <begin position="149"/>
        <end position="174"/>
    </location>
</feature>
<keyword evidence="3" id="KW-1185">Reference proteome</keyword>
<gene>
    <name evidence="2" type="ORF">BT96DRAFT_941918</name>
</gene>
<feature type="compositionally biased region" description="Low complexity" evidence="1">
    <location>
        <begin position="78"/>
        <end position="88"/>
    </location>
</feature>
<dbReference type="AlphaFoldDB" id="A0A6A4HFU5"/>
<protein>
    <submittedName>
        <fullName evidence="2">Uncharacterized protein</fullName>
    </submittedName>
</protein>
<evidence type="ECO:0000256" key="1">
    <source>
        <dbReference type="SAM" id="MobiDB-lite"/>
    </source>
</evidence>
<feature type="compositionally biased region" description="Polar residues" evidence="1">
    <location>
        <begin position="156"/>
        <end position="167"/>
    </location>
</feature>
<feature type="compositionally biased region" description="Basic and acidic residues" evidence="1">
    <location>
        <begin position="117"/>
        <end position="134"/>
    </location>
</feature>
<proteinExistence type="predicted"/>
<name>A0A6A4HFU5_9AGAR</name>
<dbReference type="EMBL" id="ML769519">
    <property type="protein sequence ID" value="KAE9396097.1"/>
    <property type="molecule type" value="Genomic_DNA"/>
</dbReference>
<organism evidence="2 3">
    <name type="scientific">Gymnopus androsaceus JB14</name>
    <dbReference type="NCBI Taxonomy" id="1447944"/>
    <lineage>
        <taxon>Eukaryota</taxon>
        <taxon>Fungi</taxon>
        <taxon>Dikarya</taxon>
        <taxon>Basidiomycota</taxon>
        <taxon>Agaricomycotina</taxon>
        <taxon>Agaricomycetes</taxon>
        <taxon>Agaricomycetidae</taxon>
        <taxon>Agaricales</taxon>
        <taxon>Marasmiineae</taxon>
        <taxon>Omphalotaceae</taxon>
        <taxon>Gymnopus</taxon>
    </lineage>
</organism>
<accession>A0A6A4HFU5</accession>
<evidence type="ECO:0000313" key="2">
    <source>
        <dbReference type="EMBL" id="KAE9396097.1"/>
    </source>
</evidence>
<feature type="compositionally biased region" description="Polar residues" evidence="1">
    <location>
        <begin position="56"/>
        <end position="70"/>
    </location>
</feature>
<sequence length="237" mass="25494">MPVITRAAFKAHQLKFPSFTLEDALDNNGKVRKDACEGVEIVDDEDVKLEDEENTDNLQPSRPSSVSLDNSLGPPPSSASSPPSSIPSLDEEQAVADPLLGLSGEERRKVKKKANKRICERKQRAETARTHEAENELRPRAVENTKNACPNRLSDFESSTLPISSSGRPWEASGTPHGLRLSFAGVGYTCIVLVDAQDRIMTVLAGTPPSAEEGGDWANSRAAGISYGGGRKMPGNV</sequence>
<dbReference type="Proteomes" id="UP000799118">
    <property type="component" value="Unassembled WGS sequence"/>
</dbReference>
<reference evidence="2" key="1">
    <citation type="journal article" date="2019" name="Environ. Microbiol.">
        <title>Fungal ecological strategies reflected in gene transcription - a case study of two litter decomposers.</title>
        <authorList>
            <person name="Barbi F."/>
            <person name="Kohler A."/>
            <person name="Barry K."/>
            <person name="Baskaran P."/>
            <person name="Daum C."/>
            <person name="Fauchery L."/>
            <person name="Ihrmark K."/>
            <person name="Kuo A."/>
            <person name="LaButti K."/>
            <person name="Lipzen A."/>
            <person name="Morin E."/>
            <person name="Grigoriev I.V."/>
            <person name="Henrissat B."/>
            <person name="Lindahl B."/>
            <person name="Martin F."/>
        </authorList>
    </citation>
    <scope>NUCLEOTIDE SEQUENCE</scope>
    <source>
        <strain evidence="2">JB14</strain>
    </source>
</reference>
<feature type="compositionally biased region" description="Acidic residues" evidence="1">
    <location>
        <begin position="43"/>
        <end position="55"/>
    </location>
</feature>
<evidence type="ECO:0000313" key="3">
    <source>
        <dbReference type="Proteomes" id="UP000799118"/>
    </source>
</evidence>
<feature type="region of interest" description="Disordered" evidence="1">
    <location>
        <begin position="43"/>
        <end position="134"/>
    </location>
</feature>